<comment type="caution">
    <text evidence="2">The sequence shown here is derived from an EMBL/GenBank/DDBJ whole genome shotgun (WGS) entry which is preliminary data.</text>
</comment>
<feature type="transmembrane region" description="Helical" evidence="1">
    <location>
        <begin position="40"/>
        <end position="56"/>
    </location>
</feature>
<sequence>MSRKEEYKRTCEDEIDWVNLEQLHEATLQISNQCSEYKKLCVSVIGVVVAALLKLGDPTSLSLISVVCVVISTGFWFGDSIAYYYQKSNREKMGKITDDIKRRNSIGVITVVKLQEHSWGRSFWNPSMSLYHYITVVCFIAVIYDNFFKL</sequence>
<reference evidence="2" key="1">
    <citation type="submission" date="2022-02" db="EMBL/GenBank/DDBJ databases">
        <title>Emergence and expansion in Europe of a Vibrio aestuarianus clonal complex pathogenic for oysters.</title>
        <authorList>
            <person name="Mesnil A."/>
            <person name="Travers M.-A."/>
        </authorList>
    </citation>
    <scope>NUCLEOTIDE SEQUENCE</scope>
    <source>
        <strain evidence="2">151-ITT-15-cp-1</strain>
    </source>
</reference>
<accession>A0A9X4J5Q2</accession>
<dbReference type="Proteomes" id="UP001140973">
    <property type="component" value="Unassembled WGS sequence"/>
</dbReference>
<gene>
    <name evidence="2" type="ORF">L9W73_18000</name>
</gene>
<feature type="transmembrane region" description="Helical" evidence="1">
    <location>
        <begin position="62"/>
        <end position="85"/>
    </location>
</feature>
<feature type="transmembrane region" description="Helical" evidence="1">
    <location>
        <begin position="130"/>
        <end position="148"/>
    </location>
</feature>
<dbReference type="RefSeq" id="WP_176312729.1">
    <property type="nucleotide sequence ID" value="NZ_JAKNAP010000157.1"/>
</dbReference>
<protein>
    <submittedName>
        <fullName evidence="2">Uncharacterized protein</fullName>
    </submittedName>
</protein>
<dbReference type="EMBL" id="JAKNAP010000157">
    <property type="protein sequence ID" value="MDE1359166.1"/>
    <property type="molecule type" value="Genomic_DNA"/>
</dbReference>
<organism evidence="2 3">
    <name type="scientific">Vibrio aestuarianus</name>
    <dbReference type="NCBI Taxonomy" id="28171"/>
    <lineage>
        <taxon>Bacteria</taxon>
        <taxon>Pseudomonadati</taxon>
        <taxon>Pseudomonadota</taxon>
        <taxon>Gammaproteobacteria</taxon>
        <taxon>Vibrionales</taxon>
        <taxon>Vibrionaceae</taxon>
        <taxon>Vibrio</taxon>
    </lineage>
</organism>
<evidence type="ECO:0000313" key="2">
    <source>
        <dbReference type="EMBL" id="MDE1359166.1"/>
    </source>
</evidence>
<evidence type="ECO:0000313" key="3">
    <source>
        <dbReference type="Proteomes" id="UP001140973"/>
    </source>
</evidence>
<evidence type="ECO:0000256" key="1">
    <source>
        <dbReference type="SAM" id="Phobius"/>
    </source>
</evidence>
<keyword evidence="1" id="KW-0812">Transmembrane</keyword>
<dbReference type="AlphaFoldDB" id="A0A9X4J5Q2"/>
<keyword evidence="1" id="KW-1133">Transmembrane helix</keyword>
<keyword evidence="1" id="KW-0472">Membrane</keyword>
<name>A0A9X4J5Q2_9VIBR</name>
<proteinExistence type="predicted"/>